<reference evidence="2 3" key="1">
    <citation type="journal article" date="2019" name="Emerg. Microbes Infect.">
        <title>Comprehensive subspecies identification of 175 nontuberculous mycobacteria species based on 7547 genomic profiles.</title>
        <authorList>
            <person name="Matsumoto Y."/>
            <person name="Kinjo T."/>
            <person name="Motooka D."/>
            <person name="Nabeya D."/>
            <person name="Jung N."/>
            <person name="Uechi K."/>
            <person name="Horii T."/>
            <person name="Iida T."/>
            <person name="Fujita J."/>
            <person name="Nakamura S."/>
        </authorList>
    </citation>
    <scope>NUCLEOTIDE SEQUENCE [LARGE SCALE GENOMIC DNA]</scope>
    <source>
        <strain evidence="2 3">JCM 14738</strain>
    </source>
</reference>
<dbReference type="Pfam" id="PF11738">
    <property type="entry name" value="DUF3298"/>
    <property type="match status" value="1"/>
</dbReference>
<dbReference type="Gene3D" id="3.30.565.40">
    <property type="entry name" value="Fervidobacterium nodosum Rt17-B1 like"/>
    <property type="match status" value="1"/>
</dbReference>
<sequence length="239" mass="25949">MPTLGLEVKLMRDRCRIGLAAITASALVSWFATGTSAAQSACDQLGGTVDPGQTCHVRSATATYKIDFGFPVDYPDQQPVADYLMQTRDDFVKFAQLPAARDWGAPYQLIAQGETYRSAGTQSLVLRMGQDAEPHPVSWFKAFNYDLTKRAPITFDTLFKPGTNPLDVVYPAVQRAAQKRSGSATPPTLNGGLDVSNYQNFAITDDAVTFYFGQGQLLSHADGEFEVPVPRAELAAMLA</sequence>
<dbReference type="EMBL" id="AP022613">
    <property type="protein sequence ID" value="BBZ40226.1"/>
    <property type="molecule type" value="Genomic_DNA"/>
</dbReference>
<dbReference type="InterPro" id="IPR021729">
    <property type="entry name" value="DUF3298"/>
</dbReference>
<gene>
    <name evidence="2" type="ORF">MCNS_32890</name>
</gene>
<dbReference type="NCBIfam" id="NF043047">
    <property type="entry name" value="EstaseRv3036c"/>
    <property type="match status" value="1"/>
</dbReference>
<dbReference type="Gene3D" id="3.90.640.20">
    <property type="entry name" value="Heat-shock cognate protein, ATPase"/>
    <property type="match status" value="1"/>
</dbReference>
<organism evidence="2 3">
    <name type="scientific">Mycobacterium conspicuum</name>
    <dbReference type="NCBI Taxonomy" id="44010"/>
    <lineage>
        <taxon>Bacteria</taxon>
        <taxon>Bacillati</taxon>
        <taxon>Actinomycetota</taxon>
        <taxon>Actinomycetes</taxon>
        <taxon>Mycobacteriales</taxon>
        <taxon>Mycobacteriaceae</taxon>
        <taxon>Mycobacterium</taxon>
    </lineage>
</organism>
<dbReference type="Proteomes" id="UP000467385">
    <property type="component" value="Chromosome"/>
</dbReference>
<dbReference type="AlphaFoldDB" id="A0A7I7YER2"/>
<protein>
    <recommendedName>
        <fullName evidence="1">DUF3298 domain-containing protein</fullName>
    </recommendedName>
</protein>
<feature type="domain" description="DUF3298" evidence="1">
    <location>
        <begin position="157"/>
        <end position="231"/>
    </location>
</feature>
<proteinExistence type="predicted"/>
<dbReference type="InterPro" id="IPR053421">
    <property type="entry name" value="Esterase_Immunogenic_RsiV"/>
</dbReference>
<evidence type="ECO:0000259" key="1">
    <source>
        <dbReference type="Pfam" id="PF11738"/>
    </source>
</evidence>
<evidence type="ECO:0000313" key="2">
    <source>
        <dbReference type="EMBL" id="BBZ40226.1"/>
    </source>
</evidence>
<evidence type="ECO:0000313" key="3">
    <source>
        <dbReference type="Proteomes" id="UP000467385"/>
    </source>
</evidence>
<keyword evidence="3" id="KW-1185">Reference proteome</keyword>
<name>A0A7I7YER2_9MYCO</name>
<dbReference type="InterPro" id="IPR037126">
    <property type="entry name" value="PdaC/RsiV-like_sf"/>
</dbReference>
<accession>A0A7I7YER2</accession>